<evidence type="ECO:0000256" key="3">
    <source>
        <dbReference type="ARBA" id="ARBA00022741"/>
    </source>
</evidence>
<evidence type="ECO:0000256" key="5">
    <source>
        <dbReference type="ARBA" id="ARBA00022840"/>
    </source>
</evidence>
<dbReference type="Pfam" id="PF01202">
    <property type="entry name" value="SKI"/>
    <property type="match status" value="1"/>
</dbReference>
<dbReference type="Gene3D" id="3.40.50.300">
    <property type="entry name" value="P-loop containing nucleotide triphosphate hydrolases"/>
    <property type="match status" value="1"/>
</dbReference>
<dbReference type="InterPro" id="IPR027417">
    <property type="entry name" value="P-loop_NTPase"/>
</dbReference>
<dbReference type="GO" id="GO:0005829">
    <property type="term" value="C:cytosol"/>
    <property type="evidence" value="ECO:0007669"/>
    <property type="project" value="TreeGrafter"/>
</dbReference>
<keyword evidence="9" id="KW-1185">Reference proteome</keyword>
<feature type="binding site" evidence="7">
    <location>
        <position position="33"/>
    </location>
    <ligand>
        <name>substrate</name>
    </ligand>
</feature>
<dbReference type="OrthoDB" id="9800332at2"/>
<dbReference type="EC" id="2.7.1.71" evidence="7"/>
<gene>
    <name evidence="7" type="primary">aroK</name>
    <name evidence="8" type="ORF">EDD66_101563</name>
</gene>
<proteinExistence type="inferred from homology"/>
<keyword evidence="3 7" id="KW-0547">Nucleotide-binding</keyword>
<comment type="pathway">
    <text evidence="7">Metabolic intermediate biosynthesis; chorismate biosynthesis; chorismate from D-erythrose 4-phosphate and phosphoenolpyruvate: step 5/7.</text>
</comment>
<accession>A0A3N1Y306</accession>
<feature type="binding site" evidence="7">
    <location>
        <position position="133"/>
    </location>
    <ligand>
        <name>substrate</name>
    </ligand>
</feature>
<comment type="cofactor">
    <cofactor evidence="7">
        <name>Mg(2+)</name>
        <dbReference type="ChEBI" id="CHEBI:18420"/>
    </cofactor>
    <text evidence="7">Binds 1 Mg(2+) ion per subunit.</text>
</comment>
<dbReference type="GO" id="GO:0005524">
    <property type="term" value="F:ATP binding"/>
    <property type="evidence" value="ECO:0007669"/>
    <property type="project" value="UniProtKB-UniRule"/>
</dbReference>
<comment type="subcellular location">
    <subcellularLocation>
        <location evidence="7">Cytoplasm</location>
    </subcellularLocation>
</comment>
<keyword evidence="4 7" id="KW-0418">Kinase</keyword>
<dbReference type="AlphaFoldDB" id="A0A3N1Y306"/>
<dbReference type="CDD" id="cd00464">
    <property type="entry name" value="SK"/>
    <property type="match status" value="1"/>
</dbReference>
<keyword evidence="7" id="KW-0479">Metal-binding</keyword>
<keyword evidence="1 7" id="KW-0028">Amino-acid biosynthesis</keyword>
<dbReference type="UniPathway" id="UPA00053">
    <property type="reaction ID" value="UER00088"/>
</dbReference>
<dbReference type="HAMAP" id="MF_00109">
    <property type="entry name" value="Shikimate_kinase"/>
    <property type="match status" value="1"/>
</dbReference>
<dbReference type="GO" id="GO:0000287">
    <property type="term" value="F:magnesium ion binding"/>
    <property type="evidence" value="ECO:0007669"/>
    <property type="project" value="UniProtKB-UniRule"/>
</dbReference>
<evidence type="ECO:0000313" key="8">
    <source>
        <dbReference type="EMBL" id="ROR31942.1"/>
    </source>
</evidence>
<name>A0A3N1Y306_9FIRM</name>
<keyword evidence="7" id="KW-0963">Cytoplasm</keyword>
<dbReference type="RefSeq" id="WP_123608024.1">
    <property type="nucleotide sequence ID" value="NZ_RJVG01000001.1"/>
</dbReference>
<feature type="binding site" evidence="7">
    <location>
        <begin position="11"/>
        <end position="16"/>
    </location>
    <ligand>
        <name>ATP</name>
        <dbReference type="ChEBI" id="CHEBI:30616"/>
    </ligand>
</feature>
<keyword evidence="5 7" id="KW-0067">ATP-binding</keyword>
<evidence type="ECO:0000313" key="9">
    <source>
        <dbReference type="Proteomes" id="UP000273083"/>
    </source>
</evidence>
<organism evidence="8 9">
    <name type="scientific">Mobilisporobacter senegalensis</name>
    <dbReference type="NCBI Taxonomy" id="1329262"/>
    <lineage>
        <taxon>Bacteria</taxon>
        <taxon>Bacillati</taxon>
        <taxon>Bacillota</taxon>
        <taxon>Clostridia</taxon>
        <taxon>Lachnospirales</taxon>
        <taxon>Lachnospiraceae</taxon>
        <taxon>Mobilisporobacter</taxon>
    </lineage>
</organism>
<feature type="binding site" evidence="7">
    <location>
        <position position="116"/>
    </location>
    <ligand>
        <name>ATP</name>
        <dbReference type="ChEBI" id="CHEBI:30616"/>
    </ligand>
</feature>
<dbReference type="EMBL" id="RJVG01000001">
    <property type="protein sequence ID" value="ROR31942.1"/>
    <property type="molecule type" value="Genomic_DNA"/>
</dbReference>
<comment type="subunit">
    <text evidence="7">Monomer.</text>
</comment>
<sequence length="168" mass="19069">MKNIVLIGMPGAGKSTIGVILAKVLGFQFIDTDLVIQERENRLLKDIIKEEGLENFIKIEDRINQSIQATKAVISPGGSVVYGEKAMEHFRETGIVVYIKLSFETVQKRLGNIKKRGVVLKENQSLKDLYLERCPLYEKCAHIIIDAENMDIESVMEKIKNEVEIYTK</sequence>
<dbReference type="GO" id="GO:0009423">
    <property type="term" value="P:chorismate biosynthetic process"/>
    <property type="evidence" value="ECO:0007669"/>
    <property type="project" value="UniProtKB-UniRule"/>
</dbReference>
<keyword evidence="2 7" id="KW-0808">Transferase</keyword>
<dbReference type="PRINTS" id="PR01100">
    <property type="entry name" value="SHIKIMTKNASE"/>
</dbReference>
<evidence type="ECO:0000256" key="6">
    <source>
        <dbReference type="ARBA" id="ARBA00023141"/>
    </source>
</evidence>
<dbReference type="InterPro" id="IPR000623">
    <property type="entry name" value="Shikimate_kinase/TSH1"/>
</dbReference>
<dbReference type="GO" id="GO:0004765">
    <property type="term" value="F:shikimate kinase activity"/>
    <property type="evidence" value="ECO:0007669"/>
    <property type="project" value="UniProtKB-UniRule"/>
</dbReference>
<dbReference type="SUPFAM" id="SSF52540">
    <property type="entry name" value="P-loop containing nucleoside triphosphate hydrolases"/>
    <property type="match status" value="1"/>
</dbReference>
<dbReference type="GO" id="GO:0008652">
    <property type="term" value="P:amino acid biosynthetic process"/>
    <property type="evidence" value="ECO:0007669"/>
    <property type="project" value="UniProtKB-KW"/>
</dbReference>
<comment type="similarity">
    <text evidence="7">Belongs to the shikimate kinase family.</text>
</comment>
<comment type="catalytic activity">
    <reaction evidence="7">
        <text>shikimate + ATP = 3-phosphoshikimate + ADP + H(+)</text>
        <dbReference type="Rhea" id="RHEA:13121"/>
        <dbReference type="ChEBI" id="CHEBI:15378"/>
        <dbReference type="ChEBI" id="CHEBI:30616"/>
        <dbReference type="ChEBI" id="CHEBI:36208"/>
        <dbReference type="ChEBI" id="CHEBI:145989"/>
        <dbReference type="ChEBI" id="CHEBI:456216"/>
        <dbReference type="EC" id="2.7.1.71"/>
    </reaction>
</comment>
<evidence type="ECO:0000256" key="2">
    <source>
        <dbReference type="ARBA" id="ARBA00022679"/>
    </source>
</evidence>
<dbReference type="PANTHER" id="PTHR21087:SF16">
    <property type="entry name" value="SHIKIMATE KINASE 1, CHLOROPLASTIC"/>
    <property type="match status" value="1"/>
</dbReference>
<reference evidence="8 9" key="1">
    <citation type="submission" date="2018-11" db="EMBL/GenBank/DDBJ databases">
        <title>Genomic Encyclopedia of Type Strains, Phase IV (KMG-IV): sequencing the most valuable type-strain genomes for metagenomic binning, comparative biology and taxonomic classification.</title>
        <authorList>
            <person name="Goeker M."/>
        </authorList>
    </citation>
    <scope>NUCLEOTIDE SEQUENCE [LARGE SCALE GENOMIC DNA]</scope>
    <source>
        <strain evidence="8 9">DSM 26537</strain>
    </source>
</reference>
<dbReference type="PANTHER" id="PTHR21087">
    <property type="entry name" value="SHIKIMATE KINASE"/>
    <property type="match status" value="1"/>
</dbReference>
<feature type="binding site" evidence="7">
    <location>
        <position position="15"/>
    </location>
    <ligand>
        <name>Mg(2+)</name>
        <dbReference type="ChEBI" id="CHEBI:18420"/>
    </ligand>
</feature>
<feature type="binding site" evidence="7">
    <location>
        <position position="78"/>
    </location>
    <ligand>
        <name>substrate</name>
    </ligand>
</feature>
<keyword evidence="7" id="KW-0460">Magnesium</keyword>
<evidence type="ECO:0000256" key="4">
    <source>
        <dbReference type="ARBA" id="ARBA00022777"/>
    </source>
</evidence>
<evidence type="ECO:0000256" key="1">
    <source>
        <dbReference type="ARBA" id="ARBA00022605"/>
    </source>
</evidence>
<dbReference type="Proteomes" id="UP000273083">
    <property type="component" value="Unassembled WGS sequence"/>
</dbReference>
<dbReference type="InterPro" id="IPR031322">
    <property type="entry name" value="Shikimate/glucono_kinase"/>
</dbReference>
<dbReference type="GO" id="GO:0009073">
    <property type="term" value="P:aromatic amino acid family biosynthetic process"/>
    <property type="evidence" value="ECO:0007669"/>
    <property type="project" value="UniProtKB-KW"/>
</dbReference>
<comment type="caution">
    <text evidence="7">Lacks conserved residue(s) required for the propagation of feature annotation.</text>
</comment>
<evidence type="ECO:0000256" key="7">
    <source>
        <dbReference type="HAMAP-Rule" id="MF_00109"/>
    </source>
</evidence>
<comment type="caution">
    <text evidence="8">The sequence shown here is derived from an EMBL/GenBank/DDBJ whole genome shotgun (WGS) entry which is preliminary data.</text>
</comment>
<protein>
    <recommendedName>
        <fullName evidence="7">Shikimate kinase</fullName>
        <shortName evidence="7">SK</shortName>
        <ecNumber evidence="7">2.7.1.71</ecNumber>
    </recommendedName>
</protein>
<comment type="function">
    <text evidence="7">Catalyzes the specific phosphorylation of the 3-hydroxyl group of shikimic acid using ATP as a cosubstrate.</text>
</comment>
<keyword evidence="6 7" id="KW-0057">Aromatic amino acid biosynthesis</keyword>